<keyword evidence="4 5" id="KW-0287">Flowering</keyword>
<proteinExistence type="inferred from homology"/>
<reference evidence="8" key="1">
    <citation type="submission" date="2016-06" db="EMBL/GenBank/DDBJ databases">
        <title>Parallel loss of symbiosis genes in relatives of nitrogen-fixing non-legume Parasponia.</title>
        <authorList>
            <person name="Van Velzen R."/>
            <person name="Holmer R."/>
            <person name="Bu F."/>
            <person name="Rutten L."/>
            <person name="Van Zeijl A."/>
            <person name="Liu W."/>
            <person name="Santuari L."/>
            <person name="Cao Q."/>
            <person name="Sharma T."/>
            <person name="Shen D."/>
            <person name="Roswanjaya Y."/>
            <person name="Wardhani T."/>
            <person name="Kalhor M.S."/>
            <person name="Jansen J."/>
            <person name="Van den Hoogen J."/>
            <person name="Gungor B."/>
            <person name="Hartog M."/>
            <person name="Hontelez J."/>
            <person name="Verver J."/>
            <person name="Yang W.-C."/>
            <person name="Schijlen E."/>
            <person name="Repin R."/>
            <person name="Schilthuizen M."/>
            <person name="Schranz E."/>
            <person name="Heidstra R."/>
            <person name="Miyata K."/>
            <person name="Fedorova E."/>
            <person name="Kohlen W."/>
            <person name="Bisseling T."/>
            <person name="Smit S."/>
            <person name="Geurts R."/>
        </authorList>
    </citation>
    <scope>NUCLEOTIDE SEQUENCE [LARGE SCALE GENOMIC DNA]</scope>
    <source>
        <strain evidence="8">cv. WU1-14</strain>
    </source>
</reference>
<organism evidence="7 8">
    <name type="scientific">Parasponia andersonii</name>
    <name type="common">Sponia andersonii</name>
    <dbReference type="NCBI Taxonomy" id="3476"/>
    <lineage>
        <taxon>Eukaryota</taxon>
        <taxon>Viridiplantae</taxon>
        <taxon>Streptophyta</taxon>
        <taxon>Embryophyta</taxon>
        <taxon>Tracheophyta</taxon>
        <taxon>Spermatophyta</taxon>
        <taxon>Magnoliopsida</taxon>
        <taxon>eudicotyledons</taxon>
        <taxon>Gunneridae</taxon>
        <taxon>Pentapetalae</taxon>
        <taxon>rosids</taxon>
        <taxon>fabids</taxon>
        <taxon>Rosales</taxon>
        <taxon>Cannabaceae</taxon>
        <taxon>Parasponia</taxon>
    </lineage>
</organism>
<keyword evidence="6" id="KW-0175">Coiled coil</keyword>
<dbReference type="STRING" id="3476.A0A2P5DKZ1"/>
<name>A0A2P5DKZ1_PARAD</name>
<dbReference type="AlphaFoldDB" id="A0A2P5DKZ1"/>
<keyword evidence="2 5" id="KW-0217">Developmental protein</keyword>
<dbReference type="EMBL" id="JXTB01000031">
    <property type="protein sequence ID" value="PON73971.1"/>
    <property type="molecule type" value="Genomic_DNA"/>
</dbReference>
<keyword evidence="8" id="KW-1185">Reference proteome</keyword>
<evidence type="ECO:0000256" key="4">
    <source>
        <dbReference type="ARBA" id="ARBA00023089"/>
    </source>
</evidence>
<dbReference type="Pfam" id="PF07899">
    <property type="entry name" value="Frigida"/>
    <property type="match status" value="1"/>
</dbReference>
<comment type="caution">
    <text evidence="7">The sequence shown here is derived from an EMBL/GenBank/DDBJ whole genome shotgun (WGS) entry which is preliminary data.</text>
</comment>
<dbReference type="OrthoDB" id="1166041at2759"/>
<keyword evidence="3 5" id="KW-0221">Differentiation</keyword>
<evidence type="ECO:0000256" key="3">
    <source>
        <dbReference type="ARBA" id="ARBA00022782"/>
    </source>
</evidence>
<sequence>MKMMMSKHLGILVLGKSHLYLLSEIKHGNLNKDFDELHSRASSEWKELENHLDSTRSSLRTVFEQLVERENEILYREKKLEDREVIVEQLDGIEKLCKELSEELELKKKQHNAVLITIEEKERELSHRQELLCSEIFTVLKASSDPVKLALDAVRGIYHLRLSREDTEFDASIARVGCNLLLELLMKASPEINPQARDEAMKLASDWNDKMKVASYNGLEVLGFLQFLVSFRLVSAFDANEIHSLFDAVVRNKLIL</sequence>
<evidence type="ECO:0000313" key="8">
    <source>
        <dbReference type="Proteomes" id="UP000237105"/>
    </source>
</evidence>
<accession>A0A2P5DKZ1</accession>
<dbReference type="GO" id="GO:0030154">
    <property type="term" value="P:cell differentiation"/>
    <property type="evidence" value="ECO:0007669"/>
    <property type="project" value="UniProtKB-KW"/>
</dbReference>
<comment type="similarity">
    <text evidence="1 5">Belongs to the Frigida family.</text>
</comment>
<evidence type="ECO:0000256" key="2">
    <source>
        <dbReference type="ARBA" id="ARBA00022473"/>
    </source>
</evidence>
<evidence type="ECO:0000313" key="7">
    <source>
        <dbReference type="EMBL" id="PON73971.1"/>
    </source>
</evidence>
<dbReference type="InterPro" id="IPR012474">
    <property type="entry name" value="Frigida"/>
</dbReference>
<feature type="coiled-coil region" evidence="6">
    <location>
        <begin position="83"/>
        <end position="121"/>
    </location>
</feature>
<dbReference type="PANTHER" id="PTHR31791">
    <property type="entry name" value="FRIGIDA-LIKE PROTEIN 3-RELATED"/>
    <property type="match status" value="1"/>
</dbReference>
<evidence type="ECO:0000256" key="5">
    <source>
        <dbReference type="RuleBase" id="RU364012"/>
    </source>
</evidence>
<dbReference type="Proteomes" id="UP000237105">
    <property type="component" value="Unassembled WGS sequence"/>
</dbReference>
<evidence type="ECO:0000256" key="6">
    <source>
        <dbReference type="SAM" id="Coils"/>
    </source>
</evidence>
<dbReference type="GO" id="GO:0009908">
    <property type="term" value="P:flower development"/>
    <property type="evidence" value="ECO:0007669"/>
    <property type="project" value="UniProtKB-KW"/>
</dbReference>
<gene>
    <name evidence="7" type="ORF">PanWU01x14_055210</name>
</gene>
<evidence type="ECO:0000256" key="1">
    <source>
        <dbReference type="ARBA" id="ARBA00008956"/>
    </source>
</evidence>
<protein>
    <recommendedName>
        <fullName evidence="5">FRIGIDA-like protein</fullName>
    </recommendedName>
</protein>
<dbReference type="PANTHER" id="PTHR31791:SF70">
    <property type="entry name" value="FRIGIDA-LIKE PROTEIN"/>
    <property type="match status" value="1"/>
</dbReference>